<evidence type="ECO:0000256" key="1">
    <source>
        <dbReference type="SAM" id="Phobius"/>
    </source>
</evidence>
<evidence type="ECO:0000313" key="3">
    <source>
        <dbReference type="Proteomes" id="UP000887458"/>
    </source>
</evidence>
<sequence length="69" mass="8111">MDIQGANTFLSGCNDDYVFVDDHDDSIQARSITEHHLMISILRFLFYSGLICFILRFKAIDHRYRQLTI</sequence>
<proteinExistence type="predicted"/>
<name>A0ABQ8JET3_DERPT</name>
<evidence type="ECO:0000313" key="2">
    <source>
        <dbReference type="EMBL" id="KAH9421078.1"/>
    </source>
</evidence>
<keyword evidence="3" id="KW-1185">Reference proteome</keyword>
<protein>
    <submittedName>
        <fullName evidence="2">Uncharacterized protein</fullName>
    </submittedName>
</protein>
<accession>A0ABQ8JET3</accession>
<reference evidence="2 3" key="1">
    <citation type="journal article" date="2018" name="J. Allergy Clin. Immunol.">
        <title>High-quality assembly of Dermatophagoides pteronyssinus genome and transcriptome reveals a wide range of novel allergens.</title>
        <authorList>
            <person name="Liu X.Y."/>
            <person name="Yang K.Y."/>
            <person name="Wang M.Q."/>
            <person name="Kwok J.S."/>
            <person name="Zeng X."/>
            <person name="Yang Z."/>
            <person name="Xiao X.J."/>
            <person name="Lau C.P."/>
            <person name="Li Y."/>
            <person name="Huang Z.M."/>
            <person name="Ba J.G."/>
            <person name="Yim A.K."/>
            <person name="Ouyang C.Y."/>
            <person name="Ngai S.M."/>
            <person name="Chan T.F."/>
            <person name="Leung E.L."/>
            <person name="Liu L."/>
            <person name="Liu Z.G."/>
            <person name="Tsui S.K."/>
        </authorList>
    </citation>
    <scope>NUCLEOTIDE SEQUENCE [LARGE SCALE GENOMIC DNA]</scope>
    <source>
        <strain evidence="2">Derp</strain>
    </source>
</reference>
<keyword evidence="1" id="KW-0472">Membrane</keyword>
<comment type="caution">
    <text evidence="2">The sequence shown here is derived from an EMBL/GenBank/DDBJ whole genome shotgun (WGS) entry which is preliminary data.</text>
</comment>
<dbReference type="Proteomes" id="UP000887458">
    <property type="component" value="Unassembled WGS sequence"/>
</dbReference>
<dbReference type="EMBL" id="NJHN03000047">
    <property type="protein sequence ID" value="KAH9421078.1"/>
    <property type="molecule type" value="Genomic_DNA"/>
</dbReference>
<feature type="transmembrane region" description="Helical" evidence="1">
    <location>
        <begin position="37"/>
        <end position="57"/>
    </location>
</feature>
<keyword evidence="1" id="KW-0812">Transmembrane</keyword>
<reference evidence="2 3" key="2">
    <citation type="journal article" date="2022" name="Mol. Biol. Evol.">
        <title>Comparative Genomics Reveals Insights into the Divergent Evolution of Astigmatic Mites and Household Pest Adaptations.</title>
        <authorList>
            <person name="Xiong Q."/>
            <person name="Wan A.T."/>
            <person name="Liu X."/>
            <person name="Fung C.S."/>
            <person name="Xiao X."/>
            <person name="Malainual N."/>
            <person name="Hou J."/>
            <person name="Wang L."/>
            <person name="Wang M."/>
            <person name="Yang K.Y."/>
            <person name="Cui Y."/>
            <person name="Leung E.L."/>
            <person name="Nong W."/>
            <person name="Shin S.K."/>
            <person name="Au S.W."/>
            <person name="Jeong K.Y."/>
            <person name="Chew F.T."/>
            <person name="Hui J.H."/>
            <person name="Leung T.F."/>
            <person name="Tungtrongchitr A."/>
            <person name="Zhong N."/>
            <person name="Liu Z."/>
            <person name="Tsui S.K."/>
        </authorList>
    </citation>
    <scope>NUCLEOTIDE SEQUENCE [LARGE SCALE GENOMIC DNA]</scope>
    <source>
        <strain evidence="2">Derp</strain>
    </source>
</reference>
<organism evidence="2 3">
    <name type="scientific">Dermatophagoides pteronyssinus</name>
    <name type="common">European house dust mite</name>
    <dbReference type="NCBI Taxonomy" id="6956"/>
    <lineage>
        <taxon>Eukaryota</taxon>
        <taxon>Metazoa</taxon>
        <taxon>Ecdysozoa</taxon>
        <taxon>Arthropoda</taxon>
        <taxon>Chelicerata</taxon>
        <taxon>Arachnida</taxon>
        <taxon>Acari</taxon>
        <taxon>Acariformes</taxon>
        <taxon>Sarcoptiformes</taxon>
        <taxon>Astigmata</taxon>
        <taxon>Psoroptidia</taxon>
        <taxon>Analgoidea</taxon>
        <taxon>Pyroglyphidae</taxon>
        <taxon>Dermatophagoidinae</taxon>
        <taxon>Dermatophagoides</taxon>
    </lineage>
</organism>
<keyword evidence="1" id="KW-1133">Transmembrane helix</keyword>
<gene>
    <name evidence="2" type="ORF">DERP_001520</name>
</gene>